<dbReference type="GO" id="GO:0000976">
    <property type="term" value="F:transcription cis-regulatory region binding"/>
    <property type="evidence" value="ECO:0007669"/>
    <property type="project" value="TreeGrafter"/>
</dbReference>
<evidence type="ECO:0000256" key="1">
    <source>
        <dbReference type="ARBA" id="ARBA00023125"/>
    </source>
</evidence>
<accession>A0A0D7F3X2</accession>
<dbReference type="InterPro" id="IPR009057">
    <property type="entry name" value="Homeodomain-like_sf"/>
</dbReference>
<evidence type="ECO:0000259" key="4">
    <source>
        <dbReference type="PROSITE" id="PS50977"/>
    </source>
</evidence>
<dbReference type="Proteomes" id="UP000032515">
    <property type="component" value="Unassembled WGS sequence"/>
</dbReference>
<dbReference type="InterPro" id="IPR001647">
    <property type="entry name" value="HTH_TetR"/>
</dbReference>
<dbReference type="PANTHER" id="PTHR30055:SF146">
    <property type="entry name" value="HTH-TYPE TRANSCRIPTIONAL DUAL REGULATOR CECR"/>
    <property type="match status" value="1"/>
</dbReference>
<dbReference type="Pfam" id="PF14246">
    <property type="entry name" value="TetR_C_7"/>
    <property type="match status" value="1"/>
</dbReference>
<dbReference type="PRINTS" id="PR00455">
    <property type="entry name" value="HTHTETR"/>
</dbReference>
<dbReference type="OrthoDB" id="7914379at2"/>
<dbReference type="GO" id="GO:0003700">
    <property type="term" value="F:DNA-binding transcription factor activity"/>
    <property type="evidence" value="ECO:0007669"/>
    <property type="project" value="TreeGrafter"/>
</dbReference>
<sequence length="211" mass="23231">MTKTEIERGIDAAAGRREAIMAAAFEVFVEKGFEAATTSEIVRRAKISKRTLYEIFDSKQAILTALIRYGSLRMQTPPDLAPPASRAEFIATLHDFGRTFLTEFLHPDRMAMYRLAIAGRERGEGAVARELTATGQAPVVQSLVRYFDQAAGRGLFPRDQIATLIQIFFSVLIGFSPLQMLLGNEPPMNAATIDARAELAATTLLRLLPAE</sequence>
<evidence type="ECO:0000256" key="2">
    <source>
        <dbReference type="PROSITE-ProRule" id="PRU00335"/>
    </source>
</evidence>
<organism evidence="5 6">
    <name type="scientific">Rhodopseudomonas palustris</name>
    <dbReference type="NCBI Taxonomy" id="1076"/>
    <lineage>
        <taxon>Bacteria</taxon>
        <taxon>Pseudomonadati</taxon>
        <taxon>Pseudomonadota</taxon>
        <taxon>Alphaproteobacteria</taxon>
        <taxon>Hyphomicrobiales</taxon>
        <taxon>Nitrobacteraceae</taxon>
        <taxon>Rhodopseudomonas</taxon>
    </lineage>
</organism>
<feature type="DNA-binding region" description="H-T-H motif" evidence="2">
    <location>
        <begin position="37"/>
        <end position="56"/>
    </location>
</feature>
<dbReference type="InterPro" id="IPR039536">
    <property type="entry name" value="TetR_C_Proteobacteria"/>
</dbReference>
<keyword evidence="3" id="KW-0812">Transmembrane</keyword>
<proteinExistence type="predicted"/>
<feature type="transmembrane region" description="Helical" evidence="3">
    <location>
        <begin position="161"/>
        <end position="182"/>
    </location>
</feature>
<evidence type="ECO:0000256" key="3">
    <source>
        <dbReference type="SAM" id="Phobius"/>
    </source>
</evidence>
<dbReference type="Gene3D" id="1.10.357.10">
    <property type="entry name" value="Tetracycline Repressor, domain 2"/>
    <property type="match status" value="1"/>
</dbReference>
<keyword evidence="3" id="KW-1133">Transmembrane helix</keyword>
<name>A0A0D7F3X2_RHOPL</name>
<dbReference type="EMBL" id="JXXE01000072">
    <property type="protein sequence ID" value="KIZ47500.1"/>
    <property type="molecule type" value="Genomic_DNA"/>
</dbReference>
<dbReference type="SUPFAM" id="SSF46689">
    <property type="entry name" value="Homeodomain-like"/>
    <property type="match status" value="1"/>
</dbReference>
<protein>
    <submittedName>
        <fullName evidence="5">TetR family transcriptional regulator</fullName>
    </submittedName>
</protein>
<evidence type="ECO:0000313" key="5">
    <source>
        <dbReference type="EMBL" id="KIZ47500.1"/>
    </source>
</evidence>
<dbReference type="InterPro" id="IPR050109">
    <property type="entry name" value="HTH-type_TetR-like_transc_reg"/>
</dbReference>
<dbReference type="Pfam" id="PF00440">
    <property type="entry name" value="TetR_N"/>
    <property type="match status" value="1"/>
</dbReference>
<dbReference type="RefSeq" id="WP_044405969.1">
    <property type="nucleotide sequence ID" value="NZ_JXXE01000072.1"/>
</dbReference>
<keyword evidence="3" id="KW-0472">Membrane</keyword>
<comment type="caution">
    <text evidence="5">The sequence shown here is derived from an EMBL/GenBank/DDBJ whole genome shotgun (WGS) entry which is preliminary data.</text>
</comment>
<keyword evidence="1 2" id="KW-0238">DNA-binding</keyword>
<dbReference type="PATRIC" id="fig|1076.23.peg.6364"/>
<evidence type="ECO:0000313" key="6">
    <source>
        <dbReference type="Proteomes" id="UP000032515"/>
    </source>
</evidence>
<gene>
    <name evidence="5" type="ORF">OO17_04045</name>
</gene>
<dbReference type="Gene3D" id="1.10.10.60">
    <property type="entry name" value="Homeodomain-like"/>
    <property type="match status" value="1"/>
</dbReference>
<reference evidence="5 6" key="1">
    <citation type="submission" date="2014-11" db="EMBL/GenBank/DDBJ databases">
        <title>Genomics and ecophysiology of heterotrophic nitrogen fixing bacteria isolated from estuarine surface water.</title>
        <authorList>
            <person name="Bentzon-Tilia M."/>
            <person name="Severin I."/>
            <person name="Hansen L.H."/>
            <person name="Riemann L."/>
        </authorList>
    </citation>
    <scope>NUCLEOTIDE SEQUENCE [LARGE SCALE GENOMIC DNA]</scope>
    <source>
        <strain evidence="5 6">BAL398</strain>
    </source>
</reference>
<feature type="domain" description="HTH tetR-type" evidence="4">
    <location>
        <begin position="14"/>
        <end position="74"/>
    </location>
</feature>
<dbReference type="PANTHER" id="PTHR30055">
    <property type="entry name" value="HTH-TYPE TRANSCRIPTIONAL REGULATOR RUTR"/>
    <property type="match status" value="1"/>
</dbReference>
<dbReference type="AlphaFoldDB" id="A0A0D7F3X2"/>
<dbReference type="PROSITE" id="PS50977">
    <property type="entry name" value="HTH_TETR_2"/>
    <property type="match status" value="1"/>
</dbReference>